<evidence type="ECO:0000259" key="1">
    <source>
        <dbReference type="Pfam" id="PF03992"/>
    </source>
</evidence>
<dbReference type="Gene3D" id="3.30.70.100">
    <property type="match status" value="1"/>
</dbReference>
<evidence type="ECO:0000313" key="2">
    <source>
        <dbReference type="EMBL" id="MFC5642050.1"/>
    </source>
</evidence>
<protein>
    <submittedName>
        <fullName evidence="2">Antibiotic biosynthesis monooxygenase family protein</fullName>
        <ecNumber evidence="2">1.14.-.-</ecNumber>
    </submittedName>
</protein>
<dbReference type="EMBL" id="JBHSOC010000017">
    <property type="protein sequence ID" value="MFC5642050.1"/>
    <property type="molecule type" value="Genomic_DNA"/>
</dbReference>
<gene>
    <name evidence="2" type="ORF">ACFPZF_11890</name>
</gene>
<dbReference type="SUPFAM" id="SSF54909">
    <property type="entry name" value="Dimeric alpha+beta barrel"/>
    <property type="match status" value="1"/>
</dbReference>
<proteinExistence type="predicted"/>
<dbReference type="InterPro" id="IPR007138">
    <property type="entry name" value="ABM_dom"/>
</dbReference>
<dbReference type="GO" id="GO:0004497">
    <property type="term" value="F:monooxygenase activity"/>
    <property type="evidence" value="ECO:0007669"/>
    <property type="project" value="UniProtKB-KW"/>
</dbReference>
<evidence type="ECO:0000313" key="3">
    <source>
        <dbReference type="Proteomes" id="UP001596066"/>
    </source>
</evidence>
<keyword evidence="2" id="KW-0560">Oxidoreductase</keyword>
<dbReference type="InterPro" id="IPR011008">
    <property type="entry name" value="Dimeric_a/b-barrel"/>
</dbReference>
<dbReference type="Proteomes" id="UP001596066">
    <property type="component" value="Unassembled WGS sequence"/>
</dbReference>
<reference evidence="3" key="1">
    <citation type="journal article" date="2019" name="Int. J. Syst. Evol. Microbiol.">
        <title>The Global Catalogue of Microorganisms (GCM) 10K type strain sequencing project: providing services to taxonomists for standard genome sequencing and annotation.</title>
        <authorList>
            <consortium name="The Broad Institute Genomics Platform"/>
            <consortium name="The Broad Institute Genome Sequencing Center for Infectious Disease"/>
            <person name="Wu L."/>
            <person name="Ma J."/>
        </authorList>
    </citation>
    <scope>NUCLEOTIDE SEQUENCE [LARGE SCALE GENOMIC DNA]</scope>
    <source>
        <strain evidence="3">CGMCC 4.1622</strain>
    </source>
</reference>
<dbReference type="Pfam" id="PF03992">
    <property type="entry name" value="ABM"/>
    <property type="match status" value="1"/>
</dbReference>
<keyword evidence="2" id="KW-0503">Monooxygenase</keyword>
<dbReference type="EC" id="1.14.-.-" evidence="2"/>
<feature type="domain" description="ABM" evidence="1">
    <location>
        <begin position="1"/>
        <end position="67"/>
    </location>
</feature>
<sequence length="107" mass="12576">MIVRIWEAHVSARRIEEFCRELASTVLPEIARNDGFLGGELLRALTDGDHRVRMITRWRDEQALRAYAGPMWRIRPVWSEGELNYLDHPPTVSHYTSLSQFERVVRD</sequence>
<keyword evidence="3" id="KW-1185">Reference proteome</keyword>
<accession>A0ABW0V9R6</accession>
<name>A0ABW0V9R6_9ACTN</name>
<comment type="caution">
    <text evidence="2">The sequence shown here is derived from an EMBL/GenBank/DDBJ whole genome shotgun (WGS) entry which is preliminary data.</text>
</comment>
<organism evidence="2 3">
    <name type="scientific">Kitasatospora cinereorecta</name>
    <dbReference type="NCBI Taxonomy" id="285560"/>
    <lineage>
        <taxon>Bacteria</taxon>
        <taxon>Bacillati</taxon>
        <taxon>Actinomycetota</taxon>
        <taxon>Actinomycetes</taxon>
        <taxon>Kitasatosporales</taxon>
        <taxon>Streptomycetaceae</taxon>
        <taxon>Kitasatospora</taxon>
    </lineage>
</organism>
<dbReference type="RefSeq" id="WP_346144513.1">
    <property type="nucleotide sequence ID" value="NZ_BAAAUA010000017.1"/>
</dbReference>